<feature type="domain" description="HNH nuclease" evidence="2">
    <location>
        <begin position="106"/>
        <end position="158"/>
    </location>
</feature>
<dbReference type="SMART" id="SM00507">
    <property type="entry name" value="HNHc"/>
    <property type="match status" value="1"/>
</dbReference>
<dbReference type="CDD" id="cd00085">
    <property type="entry name" value="HNHc"/>
    <property type="match status" value="1"/>
</dbReference>
<proteinExistence type="predicted"/>
<keyword evidence="4" id="KW-1185">Reference proteome</keyword>
<evidence type="ECO:0000313" key="3">
    <source>
        <dbReference type="EMBL" id="MFC5140686.1"/>
    </source>
</evidence>
<dbReference type="EMBL" id="JBHSKG010000012">
    <property type="protein sequence ID" value="MFC5140686.1"/>
    <property type="molecule type" value="Genomic_DNA"/>
</dbReference>
<dbReference type="InterPro" id="IPR003615">
    <property type="entry name" value="HNH_nuc"/>
</dbReference>
<dbReference type="Proteomes" id="UP001596175">
    <property type="component" value="Unassembled WGS sequence"/>
</dbReference>
<accession>A0ABV9ZJ92</accession>
<feature type="region of interest" description="Disordered" evidence="1">
    <location>
        <begin position="1"/>
        <end position="35"/>
    </location>
</feature>
<evidence type="ECO:0000313" key="4">
    <source>
        <dbReference type="Proteomes" id="UP001596175"/>
    </source>
</evidence>
<name>A0ABV9ZJ92_9PSEU</name>
<dbReference type="RefSeq" id="WP_378023052.1">
    <property type="nucleotide sequence ID" value="NZ_JBHSKG010000012.1"/>
</dbReference>
<comment type="caution">
    <text evidence="3">The sequence shown here is derived from an EMBL/GenBank/DDBJ whole genome shotgun (WGS) entry which is preliminary data.</text>
</comment>
<gene>
    <name evidence="3" type="ORF">ACFPK1_20795</name>
</gene>
<dbReference type="Gene3D" id="1.10.30.50">
    <property type="match status" value="1"/>
</dbReference>
<sequence length="198" mass="22046">MEDARGPHGIATEAIADEEDALVPAPRTAGPGERPGRALLTITIDHRWLREALAGRGGYGLLDSGMRVHPGTLRRWACDAEIVPVVLGSRSEPLDVGRKQRTAPEAVRRALDLRDGGCAFPGCSRRPRRCQAHHVDHWFDGGVSALDNMCLLCRFHHQLIHHGHWSVRIVDGRPWFTPPDWLDPERRSRLGGRPRVPV</sequence>
<organism evidence="3 4">
    <name type="scientific">Actinomycetospora rhizophila</name>
    <dbReference type="NCBI Taxonomy" id="1416876"/>
    <lineage>
        <taxon>Bacteria</taxon>
        <taxon>Bacillati</taxon>
        <taxon>Actinomycetota</taxon>
        <taxon>Actinomycetes</taxon>
        <taxon>Pseudonocardiales</taxon>
        <taxon>Pseudonocardiaceae</taxon>
        <taxon>Actinomycetospora</taxon>
    </lineage>
</organism>
<reference evidence="4" key="1">
    <citation type="journal article" date="2019" name="Int. J. Syst. Evol. Microbiol.">
        <title>The Global Catalogue of Microorganisms (GCM) 10K type strain sequencing project: providing services to taxonomists for standard genome sequencing and annotation.</title>
        <authorList>
            <consortium name="The Broad Institute Genomics Platform"/>
            <consortium name="The Broad Institute Genome Sequencing Center for Infectious Disease"/>
            <person name="Wu L."/>
            <person name="Ma J."/>
        </authorList>
    </citation>
    <scope>NUCLEOTIDE SEQUENCE [LARGE SCALE GENOMIC DNA]</scope>
    <source>
        <strain evidence="4">XZYJ18</strain>
    </source>
</reference>
<evidence type="ECO:0000256" key="1">
    <source>
        <dbReference type="SAM" id="MobiDB-lite"/>
    </source>
</evidence>
<evidence type="ECO:0000259" key="2">
    <source>
        <dbReference type="SMART" id="SM00507"/>
    </source>
</evidence>
<protein>
    <recommendedName>
        <fullName evidence="2">HNH nuclease domain-containing protein</fullName>
    </recommendedName>
</protein>